<dbReference type="GO" id="GO:0022857">
    <property type="term" value="F:transmembrane transporter activity"/>
    <property type="evidence" value="ECO:0007669"/>
    <property type="project" value="UniProtKB-ARBA"/>
</dbReference>
<keyword evidence="4 11" id="KW-0812">Transmembrane</keyword>
<evidence type="ECO:0000256" key="9">
    <source>
        <dbReference type="ARBA" id="ARBA00038388"/>
    </source>
</evidence>
<keyword evidence="3" id="KW-1003">Cell membrane</keyword>
<dbReference type="EMBL" id="JABZXR010000001">
    <property type="protein sequence ID" value="MBF1662938.1"/>
    <property type="molecule type" value="Genomic_DNA"/>
</dbReference>
<feature type="domain" description="ABC transporter" evidence="12">
    <location>
        <begin position="37"/>
        <end position="273"/>
    </location>
</feature>
<evidence type="ECO:0000256" key="3">
    <source>
        <dbReference type="ARBA" id="ARBA00022475"/>
    </source>
</evidence>
<evidence type="ECO:0000256" key="1">
    <source>
        <dbReference type="ARBA" id="ARBA00004429"/>
    </source>
</evidence>
<keyword evidence="5" id="KW-0547">Nucleotide-binding</keyword>
<dbReference type="InterPro" id="IPR027417">
    <property type="entry name" value="P-loop_NTPase"/>
</dbReference>
<evidence type="ECO:0000256" key="8">
    <source>
        <dbReference type="ARBA" id="ARBA00023136"/>
    </source>
</evidence>
<sequence length="748" mass="79289">MSRRKITPERAPDGMTAPHSRGEAAGLEAMPNTAPAIEMRGITRIFEGSERAVLDHLDLVVERGEFLAIIGPSGSGKSTLLNAIGLLDTPTSGTYSLFGKNTEGLSDRERDEMRRDHLGFIFQSSNMLLDETSTTNASMGLRVQGVPYGERLQRTEETLEFLGLSDRASIRTRYLSGGEKQRCAIARALATRPPLILADEPTGNLDSHNSAKVIEILQRINATGCTVLVITHDPEVAAAARRVIRIEDGRLHEQSRADSATVPVAEVPSTEVAPVATDTPAEATVGAPVDASASLAPGEKPATHRRGSFLTDDSIEAISALTSRPLRTLLLGLSFALGVGGLISASGMSESASYQVNQRLLGSEQSTLYISDRDNDQNMLGTYRQGESAQNVADRISALDYVKNTGFVSSVAPADVRITRFSPYEDEPKTAIGLSSTSKTRLEQIGARMNPETLRALEQMNSTLTQQNVADRERTEQLSGAIVSVSAARALGIIPEDKAADNATTEPRPGEMPVVDYGIKLGGLPQVAPGVSIWVEGQLMPVIGLFDPGNSGYEFRNTVIVSPGTLQRTGRGQVTYIAETERGYGKAVAKAIPLTLKPAEPSQINVETPSDLQSLRASIASDLGLYVGVLSGILLVLASLSAATAMYLSVQSRTAEIALRRAIGSSKWLIARIFLMEGVMLGVLGGSIGACSGMIATIILSLVQGWQAVLSPGFVVLGVGVGALTGLVSSAYPAWVASRKSPADAMRG</sequence>
<dbReference type="InterPro" id="IPR017911">
    <property type="entry name" value="MacB-like_ATP-bd"/>
</dbReference>
<keyword evidence="8 11" id="KW-0472">Membrane</keyword>
<keyword evidence="7 11" id="KW-1133">Transmembrane helix</keyword>
<dbReference type="PANTHER" id="PTHR24220:SF86">
    <property type="entry name" value="ABC TRANSPORTER ABCH.1"/>
    <property type="match status" value="1"/>
</dbReference>
<evidence type="ECO:0000256" key="5">
    <source>
        <dbReference type="ARBA" id="ARBA00022741"/>
    </source>
</evidence>
<dbReference type="InterPro" id="IPR003593">
    <property type="entry name" value="AAA+_ATPase"/>
</dbReference>
<dbReference type="FunFam" id="3.40.50.300:FF:000032">
    <property type="entry name" value="Export ABC transporter ATP-binding protein"/>
    <property type="match status" value="1"/>
</dbReference>
<dbReference type="Pfam" id="PF00005">
    <property type="entry name" value="ABC_tran"/>
    <property type="match status" value="1"/>
</dbReference>
<dbReference type="Gene3D" id="3.40.50.300">
    <property type="entry name" value="P-loop containing nucleotide triphosphate hydrolases"/>
    <property type="match status" value="1"/>
</dbReference>
<dbReference type="CDD" id="cd03255">
    <property type="entry name" value="ABC_MJ0796_LolCDE_FtsE"/>
    <property type="match status" value="1"/>
</dbReference>
<dbReference type="GO" id="GO:0098796">
    <property type="term" value="C:membrane protein complex"/>
    <property type="evidence" value="ECO:0007669"/>
    <property type="project" value="UniProtKB-ARBA"/>
</dbReference>
<feature type="transmembrane region" description="Helical" evidence="11">
    <location>
        <begin position="714"/>
        <end position="737"/>
    </location>
</feature>
<dbReference type="InterPro" id="IPR015854">
    <property type="entry name" value="ABC_transpr_LolD-like"/>
</dbReference>
<evidence type="ECO:0000256" key="6">
    <source>
        <dbReference type="ARBA" id="ARBA00022840"/>
    </source>
</evidence>
<dbReference type="SMART" id="SM00382">
    <property type="entry name" value="AAA"/>
    <property type="match status" value="1"/>
</dbReference>
<dbReference type="Proteomes" id="UP000756427">
    <property type="component" value="Unassembled WGS sequence"/>
</dbReference>
<reference evidence="13" key="1">
    <citation type="submission" date="2020-04" db="EMBL/GenBank/DDBJ databases">
        <title>Deep metagenomics examines the oral microbiome during advanced dental caries in children, revealing novel taxa and co-occurrences with host molecules.</title>
        <authorList>
            <person name="Baker J.L."/>
            <person name="Morton J.T."/>
            <person name="Dinis M."/>
            <person name="Alvarez R."/>
            <person name="Tran N.C."/>
            <person name="Knight R."/>
            <person name="Edlund A."/>
        </authorList>
    </citation>
    <scope>NUCLEOTIDE SEQUENCE</scope>
    <source>
        <strain evidence="13">JCVI_44_bin.2</strain>
    </source>
</reference>
<comment type="caution">
    <text evidence="13">The sequence shown here is derived from an EMBL/GenBank/DDBJ whole genome shotgun (WGS) entry which is preliminary data.</text>
</comment>
<dbReference type="AlphaFoldDB" id="A0A930LEX6"/>
<evidence type="ECO:0000259" key="12">
    <source>
        <dbReference type="PROSITE" id="PS50893"/>
    </source>
</evidence>
<evidence type="ECO:0000313" key="13">
    <source>
        <dbReference type="EMBL" id="MBF1662938.1"/>
    </source>
</evidence>
<dbReference type="PANTHER" id="PTHR24220">
    <property type="entry name" value="IMPORT ATP-BINDING PROTEIN"/>
    <property type="match status" value="1"/>
</dbReference>
<evidence type="ECO:0000256" key="4">
    <source>
        <dbReference type="ARBA" id="ARBA00022692"/>
    </source>
</evidence>
<proteinExistence type="inferred from homology"/>
<dbReference type="Pfam" id="PF02687">
    <property type="entry name" value="FtsX"/>
    <property type="match status" value="1"/>
</dbReference>
<organism evidence="13 14">
    <name type="scientific">Rothia mucilaginosa</name>
    <dbReference type="NCBI Taxonomy" id="43675"/>
    <lineage>
        <taxon>Bacteria</taxon>
        <taxon>Bacillati</taxon>
        <taxon>Actinomycetota</taxon>
        <taxon>Actinomycetes</taxon>
        <taxon>Micrococcales</taxon>
        <taxon>Micrococcaceae</taxon>
        <taxon>Rothia</taxon>
    </lineage>
</organism>
<protein>
    <submittedName>
        <fullName evidence="13">ATP-binding cassette domain-containing protein</fullName>
    </submittedName>
</protein>
<dbReference type="GO" id="GO:0016887">
    <property type="term" value="F:ATP hydrolysis activity"/>
    <property type="evidence" value="ECO:0007669"/>
    <property type="project" value="InterPro"/>
</dbReference>
<comment type="similarity">
    <text evidence="9">Belongs to the ABC transporter superfamily. Macrolide exporter (TC 3.A.1.122) family.</text>
</comment>
<evidence type="ECO:0000256" key="2">
    <source>
        <dbReference type="ARBA" id="ARBA00022448"/>
    </source>
</evidence>
<comment type="subcellular location">
    <subcellularLocation>
        <location evidence="1">Cell inner membrane</location>
        <topology evidence="1">Multi-pass membrane protein</topology>
    </subcellularLocation>
</comment>
<evidence type="ECO:0000313" key="14">
    <source>
        <dbReference type="Proteomes" id="UP000756427"/>
    </source>
</evidence>
<dbReference type="GO" id="GO:0005524">
    <property type="term" value="F:ATP binding"/>
    <property type="evidence" value="ECO:0007669"/>
    <property type="project" value="UniProtKB-KW"/>
</dbReference>
<dbReference type="InterPro" id="IPR003838">
    <property type="entry name" value="ABC3_permease_C"/>
</dbReference>
<dbReference type="PROSITE" id="PS50893">
    <property type="entry name" value="ABC_TRANSPORTER_2"/>
    <property type="match status" value="1"/>
</dbReference>
<name>A0A930LEX6_9MICC</name>
<keyword evidence="2" id="KW-0813">Transport</keyword>
<dbReference type="InterPro" id="IPR003439">
    <property type="entry name" value="ABC_transporter-like_ATP-bd"/>
</dbReference>
<keyword evidence="6 13" id="KW-0067">ATP-binding</keyword>
<feature type="region of interest" description="Disordered" evidence="10">
    <location>
        <begin position="1"/>
        <end position="25"/>
    </location>
</feature>
<accession>A0A930LEX6</accession>
<dbReference type="SUPFAM" id="SSF52540">
    <property type="entry name" value="P-loop containing nucleoside triphosphate hydrolases"/>
    <property type="match status" value="1"/>
</dbReference>
<gene>
    <name evidence="13" type="ORF">HXO64_00060</name>
</gene>
<evidence type="ECO:0000256" key="7">
    <source>
        <dbReference type="ARBA" id="ARBA00022989"/>
    </source>
</evidence>
<feature type="transmembrane region" description="Helical" evidence="11">
    <location>
        <begin position="669"/>
        <end position="702"/>
    </location>
</feature>
<evidence type="ECO:0000256" key="10">
    <source>
        <dbReference type="SAM" id="MobiDB-lite"/>
    </source>
</evidence>
<feature type="transmembrane region" description="Helical" evidence="11">
    <location>
        <begin position="623"/>
        <end position="648"/>
    </location>
</feature>
<evidence type="ECO:0000256" key="11">
    <source>
        <dbReference type="SAM" id="Phobius"/>
    </source>
</evidence>
<dbReference type="RefSeq" id="WP_303974679.1">
    <property type="nucleotide sequence ID" value="NZ_JABZXR010000001.1"/>
</dbReference>
<dbReference type="GO" id="GO:0005886">
    <property type="term" value="C:plasma membrane"/>
    <property type="evidence" value="ECO:0007669"/>
    <property type="project" value="UniProtKB-SubCell"/>
</dbReference>
<feature type="compositionally biased region" description="Basic and acidic residues" evidence="10">
    <location>
        <begin position="1"/>
        <end position="12"/>
    </location>
</feature>